<comment type="caution">
    <text evidence="7">The sequence shown here is derived from an EMBL/GenBank/DDBJ whole genome shotgun (WGS) entry which is preliminary data.</text>
</comment>
<dbReference type="InterPro" id="IPR006214">
    <property type="entry name" value="Bax_inhibitor_1-related"/>
</dbReference>
<dbReference type="GO" id="GO:0016020">
    <property type="term" value="C:membrane"/>
    <property type="evidence" value="ECO:0007669"/>
    <property type="project" value="UniProtKB-SubCell"/>
</dbReference>
<feature type="transmembrane region" description="Helical" evidence="6">
    <location>
        <begin position="135"/>
        <end position="155"/>
    </location>
</feature>
<feature type="transmembrane region" description="Helical" evidence="6">
    <location>
        <begin position="51"/>
        <end position="71"/>
    </location>
</feature>
<dbReference type="AlphaFoldDB" id="A0AA39MB11"/>
<feature type="transmembrane region" description="Helical" evidence="6">
    <location>
        <begin position="77"/>
        <end position="95"/>
    </location>
</feature>
<organism evidence="7 8">
    <name type="scientific">Steinernema hermaphroditum</name>
    <dbReference type="NCBI Taxonomy" id="289476"/>
    <lineage>
        <taxon>Eukaryota</taxon>
        <taxon>Metazoa</taxon>
        <taxon>Ecdysozoa</taxon>
        <taxon>Nematoda</taxon>
        <taxon>Chromadorea</taxon>
        <taxon>Rhabditida</taxon>
        <taxon>Tylenchina</taxon>
        <taxon>Panagrolaimomorpha</taxon>
        <taxon>Strongyloidoidea</taxon>
        <taxon>Steinernematidae</taxon>
        <taxon>Steinernema</taxon>
    </lineage>
</organism>
<feature type="transmembrane region" description="Helical" evidence="6">
    <location>
        <begin position="162"/>
        <end position="183"/>
    </location>
</feature>
<evidence type="ECO:0000256" key="3">
    <source>
        <dbReference type="ARBA" id="ARBA00022692"/>
    </source>
</evidence>
<comment type="similarity">
    <text evidence="2 6">Belongs to the BI1 family.</text>
</comment>
<dbReference type="Proteomes" id="UP001175271">
    <property type="component" value="Unassembled WGS sequence"/>
</dbReference>
<keyword evidence="4 6" id="KW-1133">Transmembrane helix</keyword>
<keyword evidence="5 6" id="KW-0472">Membrane</keyword>
<evidence type="ECO:0008006" key="9">
    <source>
        <dbReference type="Google" id="ProtNLM"/>
    </source>
</evidence>
<dbReference type="EMBL" id="JAUCMV010000001">
    <property type="protein sequence ID" value="KAK0427607.1"/>
    <property type="molecule type" value="Genomic_DNA"/>
</dbReference>
<dbReference type="PANTHER" id="PTHR23291">
    <property type="entry name" value="BAX INHIBITOR-RELATED"/>
    <property type="match status" value="1"/>
</dbReference>
<accession>A0AA39MB11</accession>
<dbReference type="PANTHER" id="PTHR23291:SF32">
    <property type="entry name" value="BAX INHIBITOR 1"/>
    <property type="match status" value="1"/>
</dbReference>
<dbReference type="Pfam" id="PF01027">
    <property type="entry name" value="Bax1-I"/>
    <property type="match status" value="1"/>
</dbReference>
<comment type="subcellular location">
    <subcellularLocation>
        <location evidence="1">Membrane</location>
        <topology evidence="1">Multi-pass membrane protein</topology>
    </subcellularLocation>
</comment>
<proteinExistence type="inferred from homology"/>
<evidence type="ECO:0000256" key="6">
    <source>
        <dbReference type="RuleBase" id="RU004379"/>
    </source>
</evidence>
<evidence type="ECO:0000256" key="1">
    <source>
        <dbReference type="ARBA" id="ARBA00004141"/>
    </source>
</evidence>
<evidence type="ECO:0000256" key="5">
    <source>
        <dbReference type="ARBA" id="ARBA00023136"/>
    </source>
</evidence>
<reference evidence="7" key="1">
    <citation type="submission" date="2023-06" db="EMBL/GenBank/DDBJ databases">
        <title>Genomic analysis of the entomopathogenic nematode Steinernema hermaphroditum.</title>
        <authorList>
            <person name="Schwarz E.M."/>
            <person name="Heppert J.K."/>
            <person name="Baniya A."/>
            <person name="Schwartz H.T."/>
            <person name="Tan C.-H."/>
            <person name="Antoshechkin I."/>
            <person name="Sternberg P.W."/>
            <person name="Goodrich-Blair H."/>
            <person name="Dillman A.R."/>
        </authorList>
    </citation>
    <scope>NUCLEOTIDE SEQUENCE</scope>
    <source>
        <strain evidence="7">PS9179</strain>
        <tissue evidence="7">Whole animal</tissue>
    </source>
</reference>
<evidence type="ECO:0000313" key="7">
    <source>
        <dbReference type="EMBL" id="KAK0427607.1"/>
    </source>
</evidence>
<evidence type="ECO:0000256" key="2">
    <source>
        <dbReference type="ARBA" id="ARBA00010350"/>
    </source>
</evidence>
<protein>
    <recommendedName>
        <fullName evidence="9">Bax inhibitor 1</fullName>
    </recommendedName>
</protein>
<name>A0AA39MB11_9BILA</name>
<evidence type="ECO:0000313" key="8">
    <source>
        <dbReference type="Proteomes" id="UP001175271"/>
    </source>
</evidence>
<keyword evidence="8" id="KW-1185">Reference proteome</keyword>
<feature type="transmembrane region" description="Helical" evidence="6">
    <location>
        <begin position="189"/>
        <end position="206"/>
    </location>
</feature>
<evidence type="ECO:0000256" key="4">
    <source>
        <dbReference type="ARBA" id="ARBA00022989"/>
    </source>
</evidence>
<sequence length="258" mass="28930">MATLFDRVSDRYFSSSNQRRNEPGFFDNFSSIFTTLENKLEKDVRDHLRNVYGALSLTLMAATVGAIGFFLMPETSIMHIVTLFGSIGCMLSLAFTPATRTNEMKRLGFLLALAACSGYSLGPLLEVAIDIEPKLVFSAFMISGCVFGCFSLAALYADSNKFLHLGGIISSVLMCMLISTFFGGHASPLFMWAGLFVSCALILYDTQKIVYKKRIGDNDYIWHTLDLFLDFIDLFRYILRVLIQKEKSNSNNKKKNDN</sequence>
<feature type="transmembrane region" description="Helical" evidence="6">
    <location>
        <begin position="107"/>
        <end position="129"/>
    </location>
</feature>
<keyword evidence="3 6" id="KW-0812">Transmembrane</keyword>
<gene>
    <name evidence="7" type="ORF">QR680_010321</name>
</gene>